<keyword evidence="4" id="KW-1185">Reference proteome</keyword>
<gene>
    <name evidence="1" type="ORF">CBM2605_A140076</name>
    <name evidence="2" type="ORF">CBM2607_11728</name>
</gene>
<dbReference type="AlphaFoldDB" id="A0A375H7D4"/>
<evidence type="ECO:0000313" key="3">
    <source>
        <dbReference type="Proteomes" id="UP000255168"/>
    </source>
</evidence>
<accession>A0A375H7D4</accession>
<proteinExistence type="predicted"/>
<sequence length="170" mass="18337">MDGGRCRSAAAARVGEALRTTRSATVGAAVGRSGWNEPFSVRFSLRTSVRPDADGHAASGAVAQGRGIAGDYKPADFPGGARRWFLQSQQFLAGVPQTAWCGPKRISAANGVSSAYGWRLIAITDSTNRGVQCKYCRRLSKRLLCTYARTDTASRVAETLLQKERRKIMP</sequence>
<organism evidence="2 3">
    <name type="scientific">Cupriavidus neocaledonicus</name>
    <dbReference type="NCBI Taxonomy" id="1040979"/>
    <lineage>
        <taxon>Bacteria</taxon>
        <taxon>Pseudomonadati</taxon>
        <taxon>Pseudomonadota</taxon>
        <taxon>Betaproteobacteria</taxon>
        <taxon>Burkholderiales</taxon>
        <taxon>Burkholderiaceae</taxon>
        <taxon>Cupriavidus</taxon>
    </lineage>
</organism>
<evidence type="ECO:0000313" key="4">
    <source>
        <dbReference type="Proteomes" id="UP000256710"/>
    </source>
</evidence>
<dbReference type="Proteomes" id="UP000255168">
    <property type="component" value="Chromosome I"/>
</dbReference>
<evidence type="ECO:0000313" key="2">
    <source>
        <dbReference type="EMBL" id="SPD46788.1"/>
    </source>
</evidence>
<dbReference type="Proteomes" id="UP000256710">
    <property type="component" value="Unassembled WGS sequence"/>
</dbReference>
<reference evidence="3 4" key="1">
    <citation type="submission" date="2018-01" db="EMBL/GenBank/DDBJ databases">
        <authorList>
            <person name="Clerissi C."/>
        </authorList>
    </citation>
    <scope>NUCLEOTIDE SEQUENCE [LARGE SCALE GENOMIC DNA]</scope>
    <source>
        <strain evidence="1">Cupriavidus taiwanensis STM 6082</strain>
        <strain evidence="2">Cupriavidus taiwanensis STM 6160</strain>
    </source>
</reference>
<protein>
    <submittedName>
        <fullName evidence="2">Uncharacterized protein</fullName>
    </submittedName>
</protein>
<evidence type="ECO:0000313" key="1">
    <source>
        <dbReference type="EMBL" id="SOZ34846.1"/>
    </source>
</evidence>
<dbReference type="EMBL" id="LT984806">
    <property type="protein sequence ID" value="SPD46788.1"/>
    <property type="molecule type" value="Genomic_DNA"/>
</dbReference>
<dbReference type="EMBL" id="OFTC01000006">
    <property type="protein sequence ID" value="SOZ34846.1"/>
    <property type="molecule type" value="Genomic_DNA"/>
</dbReference>
<name>A0A375H7D4_9BURK</name>